<feature type="region of interest" description="Disordered" evidence="1">
    <location>
        <begin position="195"/>
        <end position="218"/>
    </location>
</feature>
<dbReference type="AlphaFoldDB" id="A0A401Z630"/>
<sequence length="281" mass="30458">MAVPTRVGAGQGVVADRGDEMGNRAGCTSAPTPEQRLSPTRVPLRTFGGTRWPRPTCSPPTAASPRARRSEVPARRCRCACTSTTRVWCRRATPAPRVPRPEIGFLNHIDASHGGLVRRCPPRAAPGYRHACVPARHRHGRASKFFGLTSVRAGLSYAVRTNDYTIATTGPTREVTKVARRGYESSWLYRRARAMNRRRSRATSQRPRRRATSRWRSGCGGRCGSGVRRRVAGAPAAVRGRLSTRTSNVSALCFGGNAGRPVSVAVGFPTSASRRAGECGR</sequence>
<evidence type="ECO:0000313" key="2">
    <source>
        <dbReference type="EMBL" id="GCE02276.1"/>
    </source>
</evidence>
<feature type="compositionally biased region" description="Basic residues" evidence="1">
    <location>
        <begin position="195"/>
        <end position="213"/>
    </location>
</feature>
<feature type="compositionally biased region" description="Polar residues" evidence="1">
    <location>
        <begin position="29"/>
        <end position="38"/>
    </location>
</feature>
<protein>
    <submittedName>
        <fullName evidence="2">Uncharacterized protein</fullName>
    </submittedName>
</protein>
<name>A0A401Z630_9ACTN</name>
<evidence type="ECO:0000256" key="1">
    <source>
        <dbReference type="SAM" id="MobiDB-lite"/>
    </source>
</evidence>
<dbReference type="EMBL" id="BIFH01000060">
    <property type="protein sequence ID" value="GCE02276.1"/>
    <property type="molecule type" value="Genomic_DNA"/>
</dbReference>
<keyword evidence="3" id="KW-1185">Reference proteome</keyword>
<comment type="caution">
    <text evidence="2">The sequence shown here is derived from an EMBL/GenBank/DDBJ whole genome shotgun (WGS) entry which is preliminary data.</text>
</comment>
<evidence type="ECO:0000313" key="3">
    <source>
        <dbReference type="Proteomes" id="UP000286931"/>
    </source>
</evidence>
<feature type="region of interest" description="Disordered" evidence="1">
    <location>
        <begin position="1"/>
        <end position="69"/>
    </location>
</feature>
<reference evidence="2 3" key="1">
    <citation type="submission" date="2018-12" db="EMBL/GenBank/DDBJ databases">
        <title>Draft genome sequence of Embleya hyalina NBRC 13850T.</title>
        <authorList>
            <person name="Komaki H."/>
            <person name="Hosoyama A."/>
            <person name="Kimura A."/>
            <person name="Ichikawa N."/>
            <person name="Tamura T."/>
        </authorList>
    </citation>
    <scope>NUCLEOTIDE SEQUENCE [LARGE SCALE GENOMIC DNA]</scope>
    <source>
        <strain evidence="2 3">NBRC 13850</strain>
    </source>
</reference>
<dbReference type="Proteomes" id="UP000286931">
    <property type="component" value="Unassembled WGS sequence"/>
</dbReference>
<gene>
    <name evidence="2" type="ORF">EHYA_10053</name>
</gene>
<proteinExistence type="predicted"/>
<organism evidence="2 3">
    <name type="scientific">Embleya hyalina</name>
    <dbReference type="NCBI Taxonomy" id="516124"/>
    <lineage>
        <taxon>Bacteria</taxon>
        <taxon>Bacillati</taxon>
        <taxon>Actinomycetota</taxon>
        <taxon>Actinomycetes</taxon>
        <taxon>Kitasatosporales</taxon>
        <taxon>Streptomycetaceae</taxon>
        <taxon>Embleya</taxon>
    </lineage>
</organism>
<accession>A0A401Z630</accession>